<reference evidence="2 3" key="1">
    <citation type="submission" date="2024-08" db="EMBL/GenBank/DDBJ databases">
        <title>Heavy metals resistant antinobacteria isolated from wastewater.</title>
        <authorList>
            <person name="Roman Ponce B."/>
            <person name="Blanco Mercado M.A."/>
            <person name="Avila Aldana I.N."/>
            <person name="Morales Arrieta S."/>
        </authorList>
    </citation>
    <scope>NUCLEOTIDE SEQUENCE [LARGE SCALE GENOMIC DNA]</scope>
    <source>
        <strain evidence="3">sma-1</strain>
    </source>
</reference>
<dbReference type="EMBL" id="JBHLHV010000001">
    <property type="protein sequence ID" value="MFB8893025.1"/>
    <property type="molecule type" value="Genomic_DNA"/>
</dbReference>
<sequence>MSGKEVIAEVVGRTLDTAKDNPDMRAAGSALGASLRIVAETVRTALLPLAVANLGVRKFEEYIRGKFADELDNATATIPEESLQEPPLSIAGPVMQGLAYTYESEELRRMYLALLATSMDSARDTTAHPAFADVIRQLDPREAVILGAIMRAPGGVGAVRYSKRISPLSTLPIQDHVLPIWADTSRLGALSWSQLAAYVENWSRLGLVAIDYARQFASAERYGWVDEWPTTVRWKEMHGDDLMIERGSLTLTTWGEQFARALRLGDEQDDIVHVNSLPDEPDDEDSAALGPEVIDGGSP</sequence>
<name>A0ABV5EST5_9MICO</name>
<evidence type="ECO:0000256" key="1">
    <source>
        <dbReference type="SAM" id="MobiDB-lite"/>
    </source>
</evidence>
<comment type="caution">
    <text evidence="2">The sequence shown here is derived from an EMBL/GenBank/DDBJ whole genome shotgun (WGS) entry which is preliminary data.</text>
</comment>
<accession>A0ABV5EST5</accession>
<dbReference type="Gene3D" id="3.30.110.190">
    <property type="match status" value="1"/>
</dbReference>
<proteinExistence type="predicted"/>
<dbReference type="Pfam" id="PF14337">
    <property type="entry name" value="Abi_alpha"/>
    <property type="match status" value="1"/>
</dbReference>
<feature type="region of interest" description="Disordered" evidence="1">
    <location>
        <begin position="275"/>
        <end position="299"/>
    </location>
</feature>
<dbReference type="RefSeq" id="WP_378718469.1">
    <property type="nucleotide sequence ID" value="NZ_JBHLHV010000001.1"/>
</dbReference>
<evidence type="ECO:0000313" key="3">
    <source>
        <dbReference type="Proteomes" id="UP001589643"/>
    </source>
</evidence>
<dbReference type="Proteomes" id="UP001589643">
    <property type="component" value="Unassembled WGS sequence"/>
</dbReference>
<evidence type="ECO:0000313" key="2">
    <source>
        <dbReference type="EMBL" id="MFB8893025.1"/>
    </source>
</evidence>
<gene>
    <name evidence="2" type="ORF">AB7P39_09240</name>
</gene>
<protein>
    <submittedName>
        <fullName evidence="2">DUF4393 domain-containing protein</fullName>
    </submittedName>
</protein>
<dbReference type="InterPro" id="IPR025506">
    <property type="entry name" value="Abi_alpha"/>
</dbReference>
<keyword evidence="3" id="KW-1185">Reference proteome</keyword>
<organism evidence="2 3">
    <name type="scientific">Microbacterium plantarum</name>
    <dbReference type="NCBI Taxonomy" id="1816425"/>
    <lineage>
        <taxon>Bacteria</taxon>
        <taxon>Bacillati</taxon>
        <taxon>Actinomycetota</taxon>
        <taxon>Actinomycetes</taxon>
        <taxon>Micrococcales</taxon>
        <taxon>Microbacteriaceae</taxon>
        <taxon>Microbacterium</taxon>
    </lineage>
</organism>